<organism evidence="1 2">
    <name type="scientific">Pseudovirgaria hyperparasitica</name>
    <dbReference type="NCBI Taxonomy" id="470096"/>
    <lineage>
        <taxon>Eukaryota</taxon>
        <taxon>Fungi</taxon>
        <taxon>Dikarya</taxon>
        <taxon>Ascomycota</taxon>
        <taxon>Pezizomycotina</taxon>
        <taxon>Dothideomycetes</taxon>
        <taxon>Dothideomycetes incertae sedis</taxon>
        <taxon>Acrospermales</taxon>
        <taxon>Acrospermaceae</taxon>
        <taxon>Pseudovirgaria</taxon>
    </lineage>
</organism>
<dbReference type="InterPro" id="IPR023213">
    <property type="entry name" value="CAT-like_dom_sf"/>
</dbReference>
<protein>
    <recommendedName>
        <fullName evidence="3">CoA-dependent acyltransferase</fullName>
    </recommendedName>
</protein>
<dbReference type="AlphaFoldDB" id="A0A6A6VV89"/>
<evidence type="ECO:0000313" key="2">
    <source>
        <dbReference type="Proteomes" id="UP000799437"/>
    </source>
</evidence>
<dbReference type="EMBL" id="ML996581">
    <property type="protein sequence ID" value="KAF2754085.1"/>
    <property type="molecule type" value="Genomic_DNA"/>
</dbReference>
<evidence type="ECO:0000313" key="1">
    <source>
        <dbReference type="EMBL" id="KAF2754085.1"/>
    </source>
</evidence>
<keyword evidence="2" id="KW-1185">Reference proteome</keyword>
<evidence type="ECO:0008006" key="3">
    <source>
        <dbReference type="Google" id="ProtNLM"/>
    </source>
</evidence>
<reference evidence="1" key="1">
    <citation type="journal article" date="2020" name="Stud. Mycol.">
        <title>101 Dothideomycetes genomes: a test case for predicting lifestyles and emergence of pathogens.</title>
        <authorList>
            <person name="Haridas S."/>
            <person name="Albert R."/>
            <person name="Binder M."/>
            <person name="Bloem J."/>
            <person name="Labutti K."/>
            <person name="Salamov A."/>
            <person name="Andreopoulos B."/>
            <person name="Baker S."/>
            <person name="Barry K."/>
            <person name="Bills G."/>
            <person name="Bluhm B."/>
            <person name="Cannon C."/>
            <person name="Castanera R."/>
            <person name="Culley D."/>
            <person name="Daum C."/>
            <person name="Ezra D."/>
            <person name="Gonzalez J."/>
            <person name="Henrissat B."/>
            <person name="Kuo A."/>
            <person name="Liang C."/>
            <person name="Lipzen A."/>
            <person name="Lutzoni F."/>
            <person name="Magnuson J."/>
            <person name="Mondo S."/>
            <person name="Nolan M."/>
            <person name="Ohm R."/>
            <person name="Pangilinan J."/>
            <person name="Park H.-J."/>
            <person name="Ramirez L."/>
            <person name="Alfaro M."/>
            <person name="Sun H."/>
            <person name="Tritt A."/>
            <person name="Yoshinaga Y."/>
            <person name="Zwiers L.-H."/>
            <person name="Turgeon B."/>
            <person name="Goodwin S."/>
            <person name="Spatafora J."/>
            <person name="Crous P."/>
            <person name="Grigoriev I."/>
        </authorList>
    </citation>
    <scope>NUCLEOTIDE SEQUENCE</scope>
    <source>
        <strain evidence="1">CBS 121739</strain>
    </source>
</reference>
<sequence length="536" mass="61017">MTAQASRTDWLQRYATNYHCWRTIAGTKQTFFKRPHGLTEGWFSWDGDDYQGRADLTFVFNLEVSHDIGYGQLIRRAILAWANLRLQHVMLMAKITEEGPDKQRWFVIQKPEGFEEALRDAEMTIGCLKERDSPLDLTDFLLHASNTGRLLNSKVSLSKLFVASPERLSQDKCNMKFAFAMGHEITDGMSAYNWLSHFIRLLNTSEQILLENVDKFRTQEQIKSRLPPAQEDLYLEIPGNKARQLWFWAILRVLRHVRKPLPACFVNPLRKETRSSQDFEPKYQDILDYSRDRKPPNNSGYVLVVLSKLATDHIKAITRESGGTIGAACFALVALSMMELEEERHPDVRPADRKPMIMSFPMNPKPYFGYTKQSESCMLSFGDNFLLPFLPSDLERTGRFRLLLKQCQIKLSLYQKRIRSPSGKLSLAAYSPSRLLANASLATNGVSNVGSTRQFFEDVAHQPAKEASNDLNARLTFTRGGVRARDGEFLVGSSTDVTGLLSFGVSYDASWISDGCVAEWKKKMESLLLPEVTSRL</sequence>
<dbReference type="Proteomes" id="UP000799437">
    <property type="component" value="Unassembled WGS sequence"/>
</dbReference>
<accession>A0A6A6VV89</accession>
<dbReference type="RefSeq" id="XP_033596536.1">
    <property type="nucleotide sequence ID" value="XM_033742898.1"/>
</dbReference>
<gene>
    <name evidence="1" type="ORF">EJ05DRAFT_469179</name>
</gene>
<dbReference type="GeneID" id="54483952"/>
<dbReference type="Gene3D" id="3.30.559.10">
    <property type="entry name" value="Chloramphenicol acetyltransferase-like domain"/>
    <property type="match status" value="1"/>
</dbReference>
<name>A0A6A6VV89_9PEZI</name>
<proteinExistence type="predicted"/>
<dbReference type="OrthoDB" id="3355480at2759"/>